<dbReference type="CDD" id="cd03789">
    <property type="entry name" value="GT9_LPS_heptosyltransferase"/>
    <property type="match status" value="1"/>
</dbReference>
<dbReference type="Gene3D" id="3.40.50.2000">
    <property type="entry name" value="Glycogen Phosphorylase B"/>
    <property type="match status" value="2"/>
</dbReference>
<dbReference type="InterPro" id="IPR051199">
    <property type="entry name" value="LPS_LOS_Heptosyltrfase"/>
</dbReference>
<keyword evidence="2" id="KW-0808">Transferase</keyword>
<evidence type="ECO:0000313" key="3">
    <source>
        <dbReference type="EMBL" id="MBK0404150.1"/>
    </source>
</evidence>
<keyword evidence="4" id="KW-1185">Reference proteome</keyword>
<dbReference type="Pfam" id="PF01075">
    <property type="entry name" value="Glyco_transf_9"/>
    <property type="match status" value="1"/>
</dbReference>
<dbReference type="EMBL" id="JAEHFX010000007">
    <property type="protein sequence ID" value="MBK0404150.1"/>
    <property type="molecule type" value="Genomic_DNA"/>
</dbReference>
<proteinExistence type="predicted"/>
<accession>A0ABS1C6F7</accession>
<comment type="caution">
    <text evidence="3">The sequence shown here is derived from an EMBL/GenBank/DDBJ whole genome shotgun (WGS) entry which is preliminary data.</text>
</comment>
<dbReference type="PANTHER" id="PTHR30160:SF1">
    <property type="entry name" value="LIPOPOLYSACCHARIDE 1,2-N-ACETYLGLUCOSAMINETRANSFERASE-RELATED"/>
    <property type="match status" value="1"/>
</dbReference>
<dbReference type="RefSeq" id="WP_200506985.1">
    <property type="nucleotide sequence ID" value="NZ_JAEHFX010000007.1"/>
</dbReference>
<keyword evidence="1" id="KW-0328">Glycosyltransferase</keyword>
<reference evidence="3 4" key="1">
    <citation type="submission" date="2020-12" db="EMBL/GenBank/DDBJ databases">
        <title>Bacterial novel species Adhaeribacter sp. BT258 isolated from soil.</title>
        <authorList>
            <person name="Jung H.-Y."/>
        </authorList>
    </citation>
    <scope>NUCLEOTIDE SEQUENCE [LARGE SCALE GENOMIC DNA]</scope>
    <source>
        <strain evidence="3 4">BT258</strain>
    </source>
</reference>
<dbReference type="InterPro" id="IPR002201">
    <property type="entry name" value="Glyco_trans_9"/>
</dbReference>
<sequence length="342" mass="38205">MNAPQKILIIQTAFLGDVVLATALLEKLYETFPQAQLDFLLRKGNDSLLQNHPYLNHLYIWDKKQGKFKDLYRLLREIRKEKYDLVINLQRFGATGLLTALSGGRQTVGFDKNPFSRFFSRAVPHSVSNGLHETERNQKLIEHLTGPEAAKPKLYPSQADFEKVAVYKTQPYICVAPSSIWFTKQYPEEKWVELLKTVPADLKVYLLGAPSDKELCDRILQTSGRMNAENLCGKLSLLQSAALQQDAVLSYVNDSGPMHLASSTNAPVAAVYCSTVPSFGFGPLSDFSRIVETEVDLPCRPCGLHGYMACPQGHFKCALTIKNEQLLAVLEQALAEKANGKR</sequence>
<dbReference type="Proteomes" id="UP000644147">
    <property type="component" value="Unassembled WGS sequence"/>
</dbReference>
<organism evidence="3 4">
    <name type="scientific">Adhaeribacter terrigena</name>
    <dbReference type="NCBI Taxonomy" id="2793070"/>
    <lineage>
        <taxon>Bacteria</taxon>
        <taxon>Pseudomonadati</taxon>
        <taxon>Bacteroidota</taxon>
        <taxon>Cytophagia</taxon>
        <taxon>Cytophagales</taxon>
        <taxon>Hymenobacteraceae</taxon>
        <taxon>Adhaeribacter</taxon>
    </lineage>
</organism>
<protein>
    <submittedName>
        <fullName evidence="3">Glycosyltransferase family 9 protein</fullName>
    </submittedName>
</protein>
<gene>
    <name evidence="3" type="ORF">I5M27_14235</name>
</gene>
<dbReference type="PANTHER" id="PTHR30160">
    <property type="entry name" value="TETRAACYLDISACCHARIDE 4'-KINASE-RELATED"/>
    <property type="match status" value="1"/>
</dbReference>
<evidence type="ECO:0000313" key="4">
    <source>
        <dbReference type="Proteomes" id="UP000644147"/>
    </source>
</evidence>
<evidence type="ECO:0000256" key="1">
    <source>
        <dbReference type="ARBA" id="ARBA00022676"/>
    </source>
</evidence>
<evidence type="ECO:0000256" key="2">
    <source>
        <dbReference type="ARBA" id="ARBA00022679"/>
    </source>
</evidence>
<name>A0ABS1C6F7_9BACT</name>
<dbReference type="SUPFAM" id="SSF53756">
    <property type="entry name" value="UDP-Glycosyltransferase/glycogen phosphorylase"/>
    <property type="match status" value="1"/>
</dbReference>